<proteinExistence type="inferred from homology"/>
<keyword evidence="4 8" id="KW-0812">Transmembrane</keyword>
<comment type="similarity">
    <text evidence="7">Belongs to the glycosyltransferase 87 family.</text>
</comment>
<feature type="transmembrane region" description="Helical" evidence="8">
    <location>
        <begin position="256"/>
        <end position="274"/>
    </location>
</feature>
<protein>
    <submittedName>
        <fullName evidence="9">Putative integral membrane protein</fullName>
    </submittedName>
</protein>
<keyword evidence="12" id="KW-1185">Reference proteome</keyword>
<dbReference type="AlphaFoldDB" id="A0A098GBK8"/>
<dbReference type="OrthoDB" id="5659754at2"/>
<name>A0A098GBK8_LEGMI</name>
<feature type="transmembrane region" description="Helical" evidence="8">
    <location>
        <begin position="294"/>
        <end position="320"/>
    </location>
</feature>
<dbReference type="Proteomes" id="UP000032414">
    <property type="component" value="Chromosome I"/>
</dbReference>
<dbReference type="Proteomes" id="UP000182998">
    <property type="component" value="Unassembled WGS sequence"/>
</dbReference>
<dbReference type="InterPro" id="IPR018584">
    <property type="entry name" value="GT87"/>
</dbReference>
<evidence type="ECO:0000256" key="5">
    <source>
        <dbReference type="ARBA" id="ARBA00022989"/>
    </source>
</evidence>
<feature type="transmembrane region" description="Helical" evidence="8">
    <location>
        <begin position="123"/>
        <end position="153"/>
    </location>
</feature>
<evidence type="ECO:0000256" key="8">
    <source>
        <dbReference type="SAM" id="Phobius"/>
    </source>
</evidence>
<evidence type="ECO:0000313" key="9">
    <source>
        <dbReference type="EMBL" id="CEG59874.1"/>
    </source>
</evidence>
<reference evidence="9" key="2">
    <citation type="submission" date="2014-09" db="EMBL/GenBank/DDBJ databases">
        <authorList>
            <person name="GOMEZ-VALERO Laura"/>
        </authorList>
    </citation>
    <scope>NUCLEOTIDE SEQUENCE</scope>
    <source>
        <strain evidence="9">ATCC33218</strain>
    </source>
</reference>
<gene>
    <name evidence="9" type="ORF">LMI_0528</name>
    <name evidence="10" type="ORF">SAMN02982997_01965</name>
</gene>
<evidence type="ECO:0000313" key="12">
    <source>
        <dbReference type="Proteomes" id="UP000182998"/>
    </source>
</evidence>
<dbReference type="EMBL" id="LN614830">
    <property type="protein sequence ID" value="CEG59874.1"/>
    <property type="molecule type" value="Genomic_DNA"/>
</dbReference>
<evidence type="ECO:0000256" key="3">
    <source>
        <dbReference type="ARBA" id="ARBA00022679"/>
    </source>
</evidence>
<dbReference type="HOGENOM" id="CLU_625281_0_0_6"/>
<keyword evidence="5 8" id="KW-1133">Transmembrane helix</keyword>
<evidence type="ECO:0000256" key="4">
    <source>
        <dbReference type="ARBA" id="ARBA00022692"/>
    </source>
</evidence>
<keyword evidence="2" id="KW-1003">Cell membrane</keyword>
<feature type="transmembrane region" description="Helical" evidence="8">
    <location>
        <begin position="90"/>
        <end position="111"/>
    </location>
</feature>
<feature type="transmembrane region" description="Helical" evidence="8">
    <location>
        <begin position="12"/>
        <end position="29"/>
    </location>
</feature>
<keyword evidence="3" id="KW-0808">Transferase</keyword>
<reference evidence="10 12" key="3">
    <citation type="submission" date="2016-10" db="EMBL/GenBank/DDBJ databases">
        <authorList>
            <person name="Varghese N."/>
            <person name="Submissions S."/>
        </authorList>
    </citation>
    <scope>NUCLEOTIDE SEQUENCE [LARGE SCALE GENOMIC DNA]</scope>
    <source>
        <strain evidence="10 12">ATCC 33218</strain>
    </source>
</reference>
<comment type="subcellular location">
    <subcellularLocation>
        <location evidence="1">Cell membrane</location>
        <topology evidence="1">Multi-pass membrane protein</topology>
    </subcellularLocation>
</comment>
<dbReference type="GO" id="GO:0005886">
    <property type="term" value="C:plasma membrane"/>
    <property type="evidence" value="ECO:0007669"/>
    <property type="project" value="UniProtKB-SubCell"/>
</dbReference>
<dbReference type="EMBL" id="FMVN01000009">
    <property type="protein sequence ID" value="SCY52550.1"/>
    <property type="molecule type" value="Genomic_DNA"/>
</dbReference>
<reference evidence="11" key="1">
    <citation type="submission" date="2014-09" db="EMBL/GenBank/DDBJ databases">
        <authorList>
            <person name="Gomez-Valero L."/>
        </authorList>
    </citation>
    <scope>NUCLEOTIDE SEQUENCE [LARGE SCALE GENOMIC DNA]</scope>
    <source>
        <strain evidence="11">ATCC33218</strain>
    </source>
</reference>
<evidence type="ECO:0000256" key="7">
    <source>
        <dbReference type="ARBA" id="ARBA00024033"/>
    </source>
</evidence>
<dbReference type="Pfam" id="PF09594">
    <property type="entry name" value="GT87"/>
    <property type="match status" value="1"/>
</dbReference>
<feature type="transmembrane region" description="Helical" evidence="8">
    <location>
        <begin position="196"/>
        <end position="218"/>
    </location>
</feature>
<dbReference type="KEGG" id="tmc:LMI_0528"/>
<dbReference type="GO" id="GO:0016758">
    <property type="term" value="F:hexosyltransferase activity"/>
    <property type="evidence" value="ECO:0007669"/>
    <property type="project" value="InterPro"/>
</dbReference>
<feature type="transmembrane region" description="Helical" evidence="8">
    <location>
        <begin position="400"/>
        <end position="421"/>
    </location>
</feature>
<dbReference type="STRING" id="451.B6N58_12660"/>
<organism evidence="9 11">
    <name type="scientific">Legionella micdadei</name>
    <name type="common">Tatlockia micdadei</name>
    <dbReference type="NCBI Taxonomy" id="451"/>
    <lineage>
        <taxon>Bacteria</taxon>
        <taxon>Pseudomonadati</taxon>
        <taxon>Pseudomonadota</taxon>
        <taxon>Gammaproteobacteria</taxon>
        <taxon>Legionellales</taxon>
        <taxon>Legionellaceae</taxon>
        <taxon>Legionella</taxon>
    </lineage>
</organism>
<keyword evidence="6 8" id="KW-0472">Membrane</keyword>
<evidence type="ECO:0000256" key="6">
    <source>
        <dbReference type="ARBA" id="ARBA00023136"/>
    </source>
</evidence>
<feature type="transmembrane region" description="Helical" evidence="8">
    <location>
        <begin position="358"/>
        <end position="379"/>
    </location>
</feature>
<evidence type="ECO:0000256" key="2">
    <source>
        <dbReference type="ARBA" id="ARBA00022475"/>
    </source>
</evidence>
<accession>A0A098GBK8</accession>
<evidence type="ECO:0000256" key="1">
    <source>
        <dbReference type="ARBA" id="ARBA00004651"/>
    </source>
</evidence>
<dbReference type="RefSeq" id="WP_045098387.1">
    <property type="nucleotide sequence ID" value="NZ_CP020614.1"/>
</dbReference>
<evidence type="ECO:0000313" key="10">
    <source>
        <dbReference type="EMBL" id="SCY52550.1"/>
    </source>
</evidence>
<feature type="transmembrane region" description="Helical" evidence="8">
    <location>
        <begin position="332"/>
        <end position="352"/>
    </location>
</feature>
<feature type="transmembrane region" description="Helical" evidence="8">
    <location>
        <begin position="165"/>
        <end position="189"/>
    </location>
</feature>
<evidence type="ECO:0000313" key="11">
    <source>
        <dbReference type="Proteomes" id="UP000032414"/>
    </source>
</evidence>
<sequence length="423" mass="49900">MNNRHFKITFSLLLISIYSLLFFTVLNYPSKQDFTSFYSALLSLKNHESPYGTLYSNFLPLAKKLTPNLNPPTALWIFSPLTYFSYHTALLIWVTLSFTLGLIGAWIAFYYTFSIKFIKKYRVILFALYLAFFPTMINTVLAQFGSFLLFLLIVGYHFFLSNRHFIAGICWGLCVALKFFPALLFFFLFKQRRMNTFIIVAISFFLFSLIPLIIYGVEIYSQYFLLLKRVFWYGDNWNASLYGYIFRLFGYHNKPYLEIAFPALFFILLIWYFLNLHPYKTERINHQPFCLTLAMMLLISPFGWLYYFPILVFPLALIWANAVQEKTLTNKTMLLWLFCLFLINLPQGYVITGNMQNFAVRLLPSSFYFYGLVLLNYLLMKKTTFSGNNEIELEHSEYQFLYILFFIFLFAAVITPLKIILTG</sequence>
<dbReference type="PATRIC" id="fig|451.8.peg.107"/>